<organism evidence="3 4">
    <name type="scientific">Halorientalis brevis</name>
    <dbReference type="NCBI Taxonomy" id="1126241"/>
    <lineage>
        <taxon>Archaea</taxon>
        <taxon>Methanobacteriati</taxon>
        <taxon>Methanobacteriota</taxon>
        <taxon>Stenosarchaea group</taxon>
        <taxon>Halobacteria</taxon>
        <taxon>Halobacteriales</taxon>
        <taxon>Haloarculaceae</taxon>
        <taxon>Halorientalis</taxon>
    </lineage>
</organism>
<dbReference type="Proteomes" id="UP001597119">
    <property type="component" value="Unassembled WGS sequence"/>
</dbReference>
<accession>A0ABD6CEP8</accession>
<proteinExistence type="predicted"/>
<evidence type="ECO:0008006" key="5">
    <source>
        <dbReference type="Google" id="ProtNLM"/>
    </source>
</evidence>
<gene>
    <name evidence="3" type="ORF">ACFR9U_17880</name>
</gene>
<keyword evidence="4" id="KW-1185">Reference proteome</keyword>
<keyword evidence="2" id="KW-1133">Transmembrane helix</keyword>
<feature type="compositionally biased region" description="Basic and acidic residues" evidence="1">
    <location>
        <begin position="26"/>
        <end position="36"/>
    </location>
</feature>
<keyword evidence="2" id="KW-0472">Membrane</keyword>
<name>A0ABD6CEP8_9EURY</name>
<sequence>MVDVTLVELHLEDASFTAKAPFSSGRGEDRESHENTTEVPIGEGEGGGPSKLMLAVMGLGVVGALGWWLRRGRMPELDEEIEVAP</sequence>
<dbReference type="EMBL" id="JBHUDJ010000014">
    <property type="protein sequence ID" value="MFD1588851.1"/>
    <property type="molecule type" value="Genomic_DNA"/>
</dbReference>
<evidence type="ECO:0000256" key="1">
    <source>
        <dbReference type="SAM" id="MobiDB-lite"/>
    </source>
</evidence>
<evidence type="ECO:0000313" key="3">
    <source>
        <dbReference type="EMBL" id="MFD1588851.1"/>
    </source>
</evidence>
<protein>
    <recommendedName>
        <fullName evidence="5">PGF-CTERM sorting domain-containing protein</fullName>
    </recommendedName>
</protein>
<evidence type="ECO:0000256" key="2">
    <source>
        <dbReference type="SAM" id="Phobius"/>
    </source>
</evidence>
<evidence type="ECO:0000313" key="4">
    <source>
        <dbReference type="Proteomes" id="UP001597119"/>
    </source>
</evidence>
<dbReference type="RefSeq" id="WP_247378506.1">
    <property type="nucleotide sequence ID" value="NZ_JALLGV010000005.1"/>
</dbReference>
<feature type="region of interest" description="Disordered" evidence="1">
    <location>
        <begin position="18"/>
        <end position="48"/>
    </location>
</feature>
<feature type="transmembrane region" description="Helical" evidence="2">
    <location>
        <begin position="52"/>
        <end position="69"/>
    </location>
</feature>
<dbReference type="AlphaFoldDB" id="A0ABD6CEP8"/>
<keyword evidence="2" id="KW-0812">Transmembrane</keyword>
<comment type="caution">
    <text evidence="3">The sequence shown here is derived from an EMBL/GenBank/DDBJ whole genome shotgun (WGS) entry which is preliminary data.</text>
</comment>
<reference evidence="3 4" key="1">
    <citation type="journal article" date="2019" name="Int. J. Syst. Evol. Microbiol.">
        <title>The Global Catalogue of Microorganisms (GCM) 10K type strain sequencing project: providing services to taxonomists for standard genome sequencing and annotation.</title>
        <authorList>
            <consortium name="The Broad Institute Genomics Platform"/>
            <consortium name="The Broad Institute Genome Sequencing Center for Infectious Disease"/>
            <person name="Wu L."/>
            <person name="Ma J."/>
        </authorList>
    </citation>
    <scope>NUCLEOTIDE SEQUENCE [LARGE SCALE GENOMIC DNA]</scope>
    <source>
        <strain evidence="3 4">CGMCC 1.12125</strain>
    </source>
</reference>